<dbReference type="AlphaFoldDB" id="X6LIS5"/>
<sequence length="171" mass="20411">FLNIILNLVFIIFHNYFNILSFRLSRRLVFCFIQVFKTKRTSYVTKSENKDLFVFDRKKKTTCIIDILLKDSIICCPEKLMDLFTNLLFCYSPINDIIFFFGGWNDIDANVSKSVHKYLIRKNKWMTFQNMLPNNHIHIIGGQNINMNQYNSHEIKVRELDPLLLVMIYLL</sequence>
<name>X6LIS5_RETFI</name>
<accession>X6LIS5</accession>
<dbReference type="EMBL" id="ASPP01039371">
    <property type="protein sequence ID" value="ETO01052.1"/>
    <property type="molecule type" value="Genomic_DNA"/>
</dbReference>
<keyword evidence="2" id="KW-1185">Reference proteome</keyword>
<comment type="caution">
    <text evidence="1">The sequence shown here is derived from an EMBL/GenBank/DDBJ whole genome shotgun (WGS) entry which is preliminary data.</text>
</comment>
<dbReference type="InterPro" id="IPR015915">
    <property type="entry name" value="Kelch-typ_b-propeller"/>
</dbReference>
<dbReference type="InterPro" id="IPR006652">
    <property type="entry name" value="Kelch_1"/>
</dbReference>
<dbReference type="Gene3D" id="2.120.10.80">
    <property type="entry name" value="Kelch-type beta propeller"/>
    <property type="match status" value="1"/>
</dbReference>
<reference evidence="1 2" key="1">
    <citation type="journal article" date="2013" name="Curr. Biol.">
        <title>The Genome of the Foraminiferan Reticulomyxa filosa.</title>
        <authorList>
            <person name="Glockner G."/>
            <person name="Hulsmann N."/>
            <person name="Schleicher M."/>
            <person name="Noegel A.A."/>
            <person name="Eichinger L."/>
            <person name="Gallinger C."/>
            <person name="Pawlowski J."/>
            <person name="Sierra R."/>
            <person name="Euteneuer U."/>
            <person name="Pillet L."/>
            <person name="Moustafa A."/>
            <person name="Platzer M."/>
            <person name="Groth M."/>
            <person name="Szafranski K."/>
            <person name="Schliwa M."/>
        </authorList>
    </citation>
    <scope>NUCLEOTIDE SEQUENCE [LARGE SCALE GENOMIC DNA]</scope>
</reference>
<evidence type="ECO:0000313" key="1">
    <source>
        <dbReference type="EMBL" id="ETO01052.1"/>
    </source>
</evidence>
<dbReference type="SUPFAM" id="SSF117281">
    <property type="entry name" value="Kelch motif"/>
    <property type="match status" value="1"/>
</dbReference>
<dbReference type="Pfam" id="PF01344">
    <property type="entry name" value="Kelch_1"/>
    <property type="match status" value="1"/>
</dbReference>
<dbReference type="Proteomes" id="UP000023152">
    <property type="component" value="Unassembled WGS sequence"/>
</dbReference>
<protein>
    <submittedName>
        <fullName evidence="1">Uncharacterized protein</fullName>
    </submittedName>
</protein>
<organism evidence="1 2">
    <name type="scientific">Reticulomyxa filosa</name>
    <dbReference type="NCBI Taxonomy" id="46433"/>
    <lineage>
        <taxon>Eukaryota</taxon>
        <taxon>Sar</taxon>
        <taxon>Rhizaria</taxon>
        <taxon>Retaria</taxon>
        <taxon>Foraminifera</taxon>
        <taxon>Monothalamids</taxon>
        <taxon>Reticulomyxidae</taxon>
        <taxon>Reticulomyxa</taxon>
    </lineage>
</organism>
<proteinExistence type="predicted"/>
<evidence type="ECO:0000313" key="2">
    <source>
        <dbReference type="Proteomes" id="UP000023152"/>
    </source>
</evidence>
<feature type="non-terminal residue" evidence="1">
    <location>
        <position position="1"/>
    </location>
</feature>
<gene>
    <name evidence="1" type="ORF">RFI_36388</name>
</gene>